<dbReference type="VEuPathDB" id="TriTrypDB:TRSC58_01777"/>
<evidence type="ECO:0000313" key="2">
    <source>
        <dbReference type="EMBL" id="ESL10490.1"/>
    </source>
</evidence>
<keyword evidence="3" id="KW-1185">Reference proteome</keyword>
<keyword evidence="1" id="KW-0472">Membrane</keyword>
<reference evidence="2 3" key="1">
    <citation type="submission" date="2013-07" db="EMBL/GenBank/DDBJ databases">
        <authorList>
            <person name="Stoco P.H."/>
            <person name="Wagner G."/>
            <person name="Gerber A."/>
            <person name="Zaha A."/>
            <person name="Thompson C."/>
            <person name="Bartholomeu D.C."/>
            <person name="Luckemeyer D.D."/>
            <person name="Bahia D."/>
            <person name="Loreto E."/>
            <person name="Prestes E.B."/>
            <person name="Lima F.M."/>
            <person name="Rodrigues-Luiz G."/>
            <person name="Vallejo G.A."/>
            <person name="Filho J.F."/>
            <person name="Monteiro K.M."/>
            <person name="Tyler K.M."/>
            <person name="de Almeida L.G."/>
            <person name="Ortiz M.F."/>
            <person name="Siervo M.A."/>
            <person name="de Moraes M.H."/>
            <person name="Cunha O.L."/>
            <person name="Mendonca-Neto R."/>
            <person name="Silva R."/>
            <person name="Teixeira S.M."/>
            <person name="Murta S.M."/>
            <person name="Sincero T.C."/>
            <person name="Mendes T.A."/>
            <person name="Urmenyi T.P."/>
            <person name="Silva V.G."/>
            <person name="da Rocha W.D."/>
            <person name="Andersson B."/>
            <person name="Romanha A.J."/>
            <person name="Steindel M."/>
            <person name="de Vasconcelos A.T."/>
            <person name="Grisard E.C."/>
        </authorList>
    </citation>
    <scope>NUCLEOTIDE SEQUENCE [LARGE SCALE GENOMIC DNA]</scope>
    <source>
        <strain evidence="2 3">SC58</strain>
    </source>
</reference>
<dbReference type="OrthoDB" id="248646at2759"/>
<evidence type="ECO:0000313" key="3">
    <source>
        <dbReference type="Proteomes" id="UP000031737"/>
    </source>
</evidence>
<feature type="transmembrane region" description="Helical" evidence="1">
    <location>
        <begin position="192"/>
        <end position="211"/>
    </location>
</feature>
<proteinExistence type="predicted"/>
<feature type="transmembrane region" description="Helical" evidence="1">
    <location>
        <begin position="320"/>
        <end position="339"/>
    </location>
</feature>
<accession>A0A061J823</accession>
<organism evidence="2 3">
    <name type="scientific">Trypanosoma rangeli SC58</name>
    <dbReference type="NCBI Taxonomy" id="429131"/>
    <lineage>
        <taxon>Eukaryota</taxon>
        <taxon>Discoba</taxon>
        <taxon>Euglenozoa</taxon>
        <taxon>Kinetoplastea</taxon>
        <taxon>Metakinetoplastina</taxon>
        <taxon>Trypanosomatida</taxon>
        <taxon>Trypanosomatidae</taxon>
        <taxon>Trypanosoma</taxon>
        <taxon>Herpetosoma</taxon>
    </lineage>
</organism>
<comment type="caution">
    <text evidence="2">The sequence shown here is derived from an EMBL/GenBank/DDBJ whole genome shotgun (WGS) entry which is preliminary data.</text>
</comment>
<protein>
    <submittedName>
        <fullName evidence="2">Uncharacterized protein</fullName>
    </submittedName>
</protein>
<sequence length="340" mass="38477">MARSMFWRRRSSMQGVVESHFWSLTRYRIGRRFLGLDYADNVIFFPAYRKKTWGGWAAVTLGATNASYLTNDTSAVNVLEDGYPLHLWASTKLQAFIAEERNVWQKRREEAIARRAAVLATEAATVSSANNDTSTNDRIANIAGEGAKRMTGTQEYDEQQFRDAIIIKCTSPGFAQRHLRLSRLATASYKMLYFYVWGLAISIIVQAYLLFRGWLNPPAREGLKNLESHVLHVPKLLFGLCVSAFAWLAHQVQPLVDPLLHFLEKKFPQVNWSAASPKVIATKAHQLAGNEAAAQQSAAKEEARIAARRVVQGKAEAERWAWWMQAFLAFFCIFCLLCVI</sequence>
<evidence type="ECO:0000256" key="1">
    <source>
        <dbReference type="SAM" id="Phobius"/>
    </source>
</evidence>
<keyword evidence="1" id="KW-1133">Transmembrane helix</keyword>
<dbReference type="Proteomes" id="UP000031737">
    <property type="component" value="Unassembled WGS sequence"/>
</dbReference>
<gene>
    <name evidence="2" type="ORF">TRSC58_01777</name>
</gene>
<dbReference type="AlphaFoldDB" id="A0A061J823"/>
<keyword evidence="1" id="KW-0812">Transmembrane</keyword>
<name>A0A061J823_TRYRA</name>
<dbReference type="EMBL" id="AUPL01001777">
    <property type="protein sequence ID" value="ESL10490.1"/>
    <property type="molecule type" value="Genomic_DNA"/>
</dbReference>